<comment type="similarity">
    <text evidence="6 10 11">Belongs to the ribulose-phosphate 3-epimerase family.</text>
</comment>
<dbReference type="PROSITE" id="PS01086">
    <property type="entry name" value="RIBUL_P_3_EPIMER_2"/>
    <property type="match status" value="1"/>
</dbReference>
<evidence type="ECO:0000256" key="11">
    <source>
        <dbReference type="PIRNR" id="PIRNR001461"/>
    </source>
</evidence>
<reference evidence="15 16" key="1">
    <citation type="submission" date="2014-07" db="EMBL/GenBank/DDBJ databases">
        <authorList>
            <person name="McCorrison J."/>
            <person name="Sanka R."/>
            <person name="Torralba M."/>
            <person name="Gillis M."/>
            <person name="Haft D.H."/>
            <person name="Methe B."/>
            <person name="Sutton G."/>
            <person name="Nelson K.E."/>
        </authorList>
    </citation>
    <scope>NUCLEOTIDE SEQUENCE [LARGE SCALE GENOMIC DNA]</scope>
    <source>
        <strain evidence="15 16">DNF00853</strain>
    </source>
</reference>
<dbReference type="SUPFAM" id="SSF51366">
    <property type="entry name" value="Ribulose-phoshate binding barrel"/>
    <property type="match status" value="1"/>
</dbReference>
<dbReference type="Pfam" id="PF00834">
    <property type="entry name" value="Ribul_P_3_epim"/>
    <property type="match status" value="1"/>
</dbReference>
<evidence type="ECO:0000256" key="3">
    <source>
        <dbReference type="ARBA" id="ARBA00001941"/>
    </source>
</evidence>
<feature type="binding site" evidence="10 13">
    <location>
        <position position="176"/>
    </location>
    <ligand>
        <name>a divalent metal cation</name>
        <dbReference type="ChEBI" id="CHEBI:60240"/>
    </ligand>
</feature>
<dbReference type="AlphaFoldDB" id="A0A096AWB3"/>
<feature type="binding site" evidence="10 14">
    <location>
        <begin position="198"/>
        <end position="199"/>
    </location>
    <ligand>
        <name>substrate</name>
    </ligand>
</feature>
<dbReference type="InterPro" id="IPR026019">
    <property type="entry name" value="Ribul_P_3_epim"/>
</dbReference>
<evidence type="ECO:0000313" key="16">
    <source>
        <dbReference type="Proteomes" id="UP000029556"/>
    </source>
</evidence>
<comment type="cofactor">
    <cofactor evidence="3">
        <name>Co(2+)</name>
        <dbReference type="ChEBI" id="CHEBI:48828"/>
    </cofactor>
</comment>
<dbReference type="GO" id="GO:0046872">
    <property type="term" value="F:metal ion binding"/>
    <property type="evidence" value="ECO:0007669"/>
    <property type="project" value="UniProtKB-UniRule"/>
</dbReference>
<evidence type="ECO:0000256" key="10">
    <source>
        <dbReference type="HAMAP-Rule" id="MF_02227"/>
    </source>
</evidence>
<feature type="active site" description="Proton acceptor" evidence="10 12">
    <location>
        <position position="36"/>
    </location>
</feature>
<organism evidence="15 16">
    <name type="scientific">Hoylesella buccalis DNF00853</name>
    <dbReference type="NCBI Taxonomy" id="1401074"/>
    <lineage>
        <taxon>Bacteria</taxon>
        <taxon>Pseudomonadati</taxon>
        <taxon>Bacteroidota</taxon>
        <taxon>Bacteroidia</taxon>
        <taxon>Bacteroidales</taxon>
        <taxon>Prevotellaceae</taxon>
        <taxon>Hoylesella</taxon>
    </lineage>
</organism>
<dbReference type="NCBIfam" id="NF004076">
    <property type="entry name" value="PRK05581.1-4"/>
    <property type="match status" value="1"/>
</dbReference>
<feature type="binding site" evidence="10 13">
    <location>
        <position position="34"/>
    </location>
    <ligand>
        <name>a divalent metal cation</name>
        <dbReference type="ChEBI" id="CHEBI:60240"/>
    </ligand>
</feature>
<feature type="active site" description="Proton donor" evidence="10 12">
    <location>
        <position position="176"/>
    </location>
</feature>
<dbReference type="InterPro" id="IPR011060">
    <property type="entry name" value="RibuloseP-bd_barrel"/>
</dbReference>
<keyword evidence="10 11" id="KW-0119">Carbohydrate metabolism</keyword>
<evidence type="ECO:0000256" key="8">
    <source>
        <dbReference type="ARBA" id="ARBA00022723"/>
    </source>
</evidence>
<dbReference type="EC" id="5.1.3.1" evidence="7 10"/>
<dbReference type="Proteomes" id="UP000029556">
    <property type="component" value="Unassembled WGS sequence"/>
</dbReference>
<comment type="cofactor">
    <cofactor evidence="10 13">
        <name>a divalent metal cation</name>
        <dbReference type="ChEBI" id="CHEBI:60240"/>
    </cofactor>
    <text evidence="10 13">Binds 1 divalent metal cation per subunit.</text>
</comment>
<comment type="caution">
    <text evidence="15">The sequence shown here is derived from an EMBL/GenBank/DDBJ whole genome shotgun (WGS) entry which is preliminary data.</text>
</comment>
<comment type="function">
    <text evidence="10">Catalyzes the reversible epimerization of D-ribulose 5-phosphate to D-xylulose 5-phosphate.</text>
</comment>
<evidence type="ECO:0000256" key="5">
    <source>
        <dbReference type="ARBA" id="ARBA00001954"/>
    </source>
</evidence>
<evidence type="ECO:0000256" key="13">
    <source>
        <dbReference type="PIRSR" id="PIRSR001461-2"/>
    </source>
</evidence>
<dbReference type="PIRSF" id="PIRSF001461">
    <property type="entry name" value="RPE"/>
    <property type="match status" value="1"/>
</dbReference>
<dbReference type="InterPro" id="IPR013785">
    <property type="entry name" value="Aldolase_TIM"/>
</dbReference>
<name>A0A096AWB3_9BACT</name>
<dbReference type="CDD" id="cd00429">
    <property type="entry name" value="RPE"/>
    <property type="match status" value="1"/>
</dbReference>
<proteinExistence type="inferred from homology"/>
<comment type="catalytic activity">
    <reaction evidence="1 10 11">
        <text>D-ribulose 5-phosphate = D-xylulose 5-phosphate</text>
        <dbReference type="Rhea" id="RHEA:13677"/>
        <dbReference type="ChEBI" id="CHEBI:57737"/>
        <dbReference type="ChEBI" id="CHEBI:58121"/>
        <dbReference type="EC" id="5.1.3.1"/>
    </reaction>
</comment>
<evidence type="ECO:0000256" key="12">
    <source>
        <dbReference type="PIRSR" id="PIRSR001461-1"/>
    </source>
</evidence>
<dbReference type="GO" id="GO:0019323">
    <property type="term" value="P:pentose catabolic process"/>
    <property type="evidence" value="ECO:0007669"/>
    <property type="project" value="UniProtKB-UniRule"/>
</dbReference>
<comment type="pathway">
    <text evidence="10">Carbohydrate degradation.</text>
</comment>
<dbReference type="PROSITE" id="PS01085">
    <property type="entry name" value="RIBUL_P_3_EPIMER_1"/>
    <property type="match status" value="1"/>
</dbReference>
<dbReference type="Gene3D" id="3.20.20.70">
    <property type="entry name" value="Aldolase class I"/>
    <property type="match status" value="1"/>
</dbReference>
<dbReference type="InterPro" id="IPR000056">
    <property type="entry name" value="Ribul_P_3_epim-like"/>
</dbReference>
<feature type="binding site" evidence="10 13">
    <location>
        <position position="67"/>
    </location>
    <ligand>
        <name>a divalent metal cation</name>
        <dbReference type="ChEBI" id="CHEBI:60240"/>
    </ligand>
</feature>
<evidence type="ECO:0000256" key="4">
    <source>
        <dbReference type="ARBA" id="ARBA00001947"/>
    </source>
</evidence>
<dbReference type="NCBIfam" id="TIGR01163">
    <property type="entry name" value="rpe"/>
    <property type="match status" value="1"/>
</dbReference>
<feature type="binding site" evidence="14">
    <location>
        <position position="178"/>
    </location>
    <ligand>
        <name>substrate</name>
    </ligand>
</feature>
<evidence type="ECO:0000256" key="7">
    <source>
        <dbReference type="ARBA" id="ARBA00013188"/>
    </source>
</evidence>
<protein>
    <recommendedName>
        <fullName evidence="7 10">Ribulose-phosphate 3-epimerase</fullName>
        <ecNumber evidence="7 10">5.1.3.1</ecNumber>
    </recommendedName>
</protein>
<keyword evidence="13" id="KW-0862">Zinc</keyword>
<feature type="binding site" evidence="10">
    <location>
        <begin position="176"/>
        <end position="178"/>
    </location>
    <ligand>
        <name>substrate</name>
    </ligand>
</feature>
<evidence type="ECO:0000256" key="14">
    <source>
        <dbReference type="PIRSR" id="PIRSR001461-3"/>
    </source>
</evidence>
<feature type="binding site" evidence="10 14">
    <location>
        <position position="67"/>
    </location>
    <ligand>
        <name>substrate</name>
    </ligand>
</feature>
<dbReference type="GO" id="GO:0006098">
    <property type="term" value="P:pentose-phosphate shunt"/>
    <property type="evidence" value="ECO:0007669"/>
    <property type="project" value="UniProtKB-UniRule"/>
</dbReference>
<feature type="binding site" evidence="10 13">
    <location>
        <position position="36"/>
    </location>
    <ligand>
        <name>a divalent metal cation</name>
        <dbReference type="ChEBI" id="CHEBI:60240"/>
    </ligand>
</feature>
<keyword evidence="8 10" id="KW-0479">Metal-binding</keyword>
<keyword evidence="9 10" id="KW-0413">Isomerase</keyword>
<sequence>MKNILISPSLLSADFTNLKSDVEMINRSEADWLHMDVMDGVFVPNISFGFPVISAVSKICKKPLDVHLMIVQPERYIEQTAKAGAYIMSVQYEACTHLHRTVQQIHAAGMKAGVVLNPSTPVHLLEDIICDVDLVLLMSVNPGFGGQTFIENTINKVKRLRKLMDECGSEALIEVDGGVQGETAPRLVQAGADVLVSGSYVFKSENPEKTIKLLKSLSTSQESEERPSRT</sequence>
<evidence type="ECO:0000256" key="1">
    <source>
        <dbReference type="ARBA" id="ARBA00001782"/>
    </source>
</evidence>
<dbReference type="OrthoDB" id="1645589at2"/>
<evidence type="ECO:0000256" key="9">
    <source>
        <dbReference type="ARBA" id="ARBA00023235"/>
    </source>
</evidence>
<dbReference type="RefSeq" id="WP_036872553.1">
    <property type="nucleotide sequence ID" value="NZ_JRNN01000063.1"/>
</dbReference>
<comment type="cofactor">
    <cofactor evidence="2">
        <name>Mn(2+)</name>
        <dbReference type="ChEBI" id="CHEBI:29035"/>
    </cofactor>
</comment>
<evidence type="ECO:0000256" key="2">
    <source>
        <dbReference type="ARBA" id="ARBA00001936"/>
    </source>
</evidence>
<dbReference type="FunFam" id="3.20.20.70:FF:000171">
    <property type="entry name" value="Ribulose-phosphate 3-epimerase"/>
    <property type="match status" value="1"/>
</dbReference>
<dbReference type="PANTHER" id="PTHR11749">
    <property type="entry name" value="RIBULOSE-5-PHOSPHATE-3-EPIMERASE"/>
    <property type="match status" value="1"/>
</dbReference>
<feature type="binding site" evidence="10 14">
    <location>
        <position position="9"/>
    </location>
    <ligand>
        <name>substrate</name>
    </ligand>
</feature>
<comment type="cofactor">
    <cofactor evidence="4">
        <name>Zn(2+)</name>
        <dbReference type="ChEBI" id="CHEBI:29105"/>
    </cofactor>
</comment>
<accession>A0A096AWB3</accession>
<keyword evidence="13" id="KW-0464">Manganese</keyword>
<keyword evidence="13" id="KW-0170">Cobalt</keyword>
<dbReference type="HAMAP" id="MF_02227">
    <property type="entry name" value="RPE"/>
    <property type="match status" value="1"/>
</dbReference>
<gene>
    <name evidence="10" type="primary">rpe</name>
    <name evidence="15" type="ORF">HMPREF2137_05880</name>
</gene>
<feature type="binding site" evidence="10 14">
    <location>
        <begin position="143"/>
        <end position="146"/>
    </location>
    <ligand>
        <name>substrate</name>
    </ligand>
</feature>
<evidence type="ECO:0000256" key="6">
    <source>
        <dbReference type="ARBA" id="ARBA00009541"/>
    </source>
</evidence>
<comment type="cofactor">
    <cofactor evidence="5">
        <name>Fe(2+)</name>
        <dbReference type="ChEBI" id="CHEBI:29033"/>
    </cofactor>
</comment>
<dbReference type="EMBL" id="JRNN01000063">
    <property type="protein sequence ID" value="KGF34892.1"/>
    <property type="molecule type" value="Genomic_DNA"/>
</dbReference>
<evidence type="ECO:0000313" key="15">
    <source>
        <dbReference type="EMBL" id="KGF34892.1"/>
    </source>
</evidence>
<dbReference type="GO" id="GO:0004750">
    <property type="term" value="F:D-ribulose-phosphate 3-epimerase activity"/>
    <property type="evidence" value="ECO:0007669"/>
    <property type="project" value="UniProtKB-UniRule"/>
</dbReference>